<proteinExistence type="predicted"/>
<dbReference type="Proteomes" id="UP000245720">
    <property type="component" value="Unassembled WGS sequence"/>
</dbReference>
<accession>A0A315XT76</accession>
<dbReference type="RefSeq" id="WP_109727922.1">
    <property type="nucleotide sequence ID" value="NZ_QGDI01000017.1"/>
</dbReference>
<dbReference type="OrthoDB" id="1958105at2"/>
<dbReference type="AlphaFoldDB" id="A0A315XT76"/>
<gene>
    <name evidence="1" type="ORF">IE37_03260</name>
</gene>
<evidence type="ECO:0000313" key="1">
    <source>
        <dbReference type="EMBL" id="PWJ09966.1"/>
    </source>
</evidence>
<protein>
    <submittedName>
        <fullName evidence="1">Uncharacterized protein</fullName>
    </submittedName>
</protein>
<organism evidence="1 2">
    <name type="scientific">Ruminococcus flavefaciens</name>
    <dbReference type="NCBI Taxonomy" id="1265"/>
    <lineage>
        <taxon>Bacteria</taxon>
        <taxon>Bacillati</taxon>
        <taxon>Bacillota</taxon>
        <taxon>Clostridia</taxon>
        <taxon>Eubacteriales</taxon>
        <taxon>Oscillospiraceae</taxon>
        <taxon>Ruminococcus</taxon>
    </lineage>
</organism>
<sequence>MFSIPNAFSNEAEGYITIPAIKKFASEDKKFKTTENRQDLINNLEKFANSSPENEELVLDWIDKVLIEGIKDVQIKCINRETIPEWLNSDELTKRKLETIIVSNQRQHLCSLYSEEIKLFKYQICNSKKIGRSIKFYLGKQLCTFDRNKQISSKTLYPIFVEIYVDMGIIVTRAKSKAGLYVFMENFILEKATTTTVEKQISIATQTVCKWIGIKTLPSISSSPIFKKVLYEMLEKYTKTPLEIKELMEQKSEEINDIVDSITNDICHLKPRYRDDVHSSIMNMIEKYFSITYPNKKIFTQDREAFPMKLNATDEEESKVEQTSAQEDPLQSKAVFFDNKKMLQKNNECDVVQFKFQRINSSYFEKWFKVKISVKNDFCTLKFTEYTAEEDILNVLFSLIKPKQSSR</sequence>
<dbReference type="EMBL" id="QGDI01000017">
    <property type="protein sequence ID" value="PWJ09966.1"/>
    <property type="molecule type" value="Genomic_DNA"/>
</dbReference>
<comment type="caution">
    <text evidence="1">The sequence shown here is derived from an EMBL/GenBank/DDBJ whole genome shotgun (WGS) entry which is preliminary data.</text>
</comment>
<reference evidence="1 2" key="1">
    <citation type="submission" date="2018-05" db="EMBL/GenBank/DDBJ databases">
        <title>The Hungate 1000. A catalogue of reference genomes from the rumen microbiome.</title>
        <authorList>
            <person name="Kelly W."/>
        </authorList>
    </citation>
    <scope>NUCLEOTIDE SEQUENCE [LARGE SCALE GENOMIC DNA]</scope>
    <source>
        <strain evidence="1 2">SAb67</strain>
    </source>
</reference>
<name>A0A315XT76_RUMFL</name>
<evidence type="ECO:0000313" key="2">
    <source>
        <dbReference type="Proteomes" id="UP000245720"/>
    </source>
</evidence>